<accession>A0ABR2AC69</accession>
<dbReference type="SMART" id="SM00579">
    <property type="entry name" value="FBD"/>
    <property type="match status" value="1"/>
</dbReference>
<proteinExistence type="predicted"/>
<dbReference type="EMBL" id="JBBPBN010000029">
    <property type="protein sequence ID" value="KAK9005962.1"/>
    <property type="molecule type" value="Genomic_DNA"/>
</dbReference>
<evidence type="ECO:0000313" key="4">
    <source>
        <dbReference type="Proteomes" id="UP001396334"/>
    </source>
</evidence>
<protein>
    <recommendedName>
        <fullName evidence="1">F-box domain-containing protein</fullName>
    </recommendedName>
</protein>
<dbReference type="SUPFAM" id="SSF81383">
    <property type="entry name" value="F-box domain"/>
    <property type="match status" value="1"/>
</dbReference>
<dbReference type="PANTHER" id="PTHR31900:SF27">
    <property type="entry name" value="FBD DOMAIN-CONTAINING PROTEIN"/>
    <property type="match status" value="1"/>
</dbReference>
<dbReference type="Pfam" id="PF00646">
    <property type="entry name" value="F-box"/>
    <property type="match status" value="1"/>
</dbReference>
<dbReference type="SUPFAM" id="SSF52058">
    <property type="entry name" value="L domain-like"/>
    <property type="match status" value="1"/>
</dbReference>
<dbReference type="InterPro" id="IPR001810">
    <property type="entry name" value="F-box_dom"/>
</dbReference>
<dbReference type="InterPro" id="IPR032675">
    <property type="entry name" value="LRR_dom_sf"/>
</dbReference>
<comment type="caution">
    <text evidence="2">The sequence shown here is derived from an EMBL/GenBank/DDBJ whole genome shotgun (WGS) entry which is preliminary data.</text>
</comment>
<dbReference type="InterPro" id="IPR036047">
    <property type="entry name" value="F-box-like_dom_sf"/>
</dbReference>
<sequence>MASDMGKKAKHDDRISKLPDSILSQILSSLPIKDAVSTSILSTRWRHLYAYMLNLDVDFHMFRRCPVRTVKSFANFMDKMLFLHTEGRIEQFRLNHIDISGVSALRVCGWVSAPLWRGVKEIDLAFARESDNIPVLSTALLFTVKTLVRLKLEFPFVMTVPVHVRLPSLKTLELHRIKFEDDDSVKRLISSCPVLEQLSISRCDMRNITYLKISNHSLKSLTYVFNWYISDPQSFSLLGTVFDLPCLVYFNYVAVYSMGNMPSLVIVDTNISVGGLVRDIIYHRHGLSGILLGIGNVKSLHMSIFPRALPKLSHKRFAAFQNLLRLDICQTHSPYEWNGKGLFEFLEFTPNLQSLVISKVSNQVSFPVEQVPSCVVYQLKEFKLLDFDDESSFLKLVTYILNNATILDMLTISSSRVLKAEEELKITKQLLRLPRCSIKCQIVAF</sequence>
<dbReference type="PROSITE" id="PS50181">
    <property type="entry name" value="FBOX"/>
    <property type="match status" value="1"/>
</dbReference>
<dbReference type="InterPro" id="IPR050232">
    <property type="entry name" value="FBL13/AtMIF1-like"/>
</dbReference>
<gene>
    <name evidence="3" type="ORF">V6N11_035016</name>
    <name evidence="2" type="ORF">V6N11_038100</name>
</gene>
<feature type="domain" description="F-box" evidence="1">
    <location>
        <begin position="12"/>
        <end position="62"/>
    </location>
</feature>
<dbReference type="Proteomes" id="UP001396334">
    <property type="component" value="Unassembled WGS sequence"/>
</dbReference>
<evidence type="ECO:0000313" key="2">
    <source>
        <dbReference type="EMBL" id="KAK8490642.1"/>
    </source>
</evidence>
<name>A0ABR2AC69_9ROSI</name>
<dbReference type="PANTHER" id="PTHR31900">
    <property type="entry name" value="F-BOX/RNI SUPERFAMILY PROTEIN-RELATED"/>
    <property type="match status" value="1"/>
</dbReference>
<dbReference type="Gene3D" id="1.20.1280.50">
    <property type="match status" value="1"/>
</dbReference>
<dbReference type="InterPro" id="IPR006566">
    <property type="entry name" value="FBD"/>
</dbReference>
<organism evidence="2 4">
    <name type="scientific">Hibiscus sabdariffa</name>
    <name type="common">roselle</name>
    <dbReference type="NCBI Taxonomy" id="183260"/>
    <lineage>
        <taxon>Eukaryota</taxon>
        <taxon>Viridiplantae</taxon>
        <taxon>Streptophyta</taxon>
        <taxon>Embryophyta</taxon>
        <taxon>Tracheophyta</taxon>
        <taxon>Spermatophyta</taxon>
        <taxon>Magnoliopsida</taxon>
        <taxon>eudicotyledons</taxon>
        <taxon>Gunneridae</taxon>
        <taxon>Pentapetalae</taxon>
        <taxon>rosids</taxon>
        <taxon>malvids</taxon>
        <taxon>Malvales</taxon>
        <taxon>Malvaceae</taxon>
        <taxon>Malvoideae</taxon>
        <taxon>Hibiscus</taxon>
    </lineage>
</organism>
<reference evidence="2 4" key="1">
    <citation type="journal article" date="2024" name="G3 (Bethesda)">
        <title>Genome assembly of Hibiscus sabdariffa L. provides insights into metabolisms of medicinal natural products.</title>
        <authorList>
            <person name="Kim T."/>
        </authorList>
    </citation>
    <scope>NUCLEOTIDE SEQUENCE [LARGE SCALE GENOMIC DNA]</scope>
    <source>
        <strain evidence="2">TK-2024</strain>
        <tissue evidence="2">Old leaves</tissue>
    </source>
</reference>
<dbReference type="InterPro" id="IPR053781">
    <property type="entry name" value="F-box_AtFBL13-like"/>
</dbReference>
<dbReference type="Pfam" id="PF24758">
    <property type="entry name" value="LRR_At5g56370"/>
    <property type="match status" value="1"/>
</dbReference>
<keyword evidence="4" id="KW-1185">Reference proteome</keyword>
<evidence type="ECO:0000313" key="3">
    <source>
        <dbReference type="EMBL" id="KAK9005962.1"/>
    </source>
</evidence>
<dbReference type="EMBL" id="JBBPBN010000278">
    <property type="protein sequence ID" value="KAK8490642.1"/>
    <property type="molecule type" value="Genomic_DNA"/>
</dbReference>
<dbReference type="Pfam" id="PF08387">
    <property type="entry name" value="FBD"/>
    <property type="match status" value="1"/>
</dbReference>
<dbReference type="CDD" id="cd22160">
    <property type="entry name" value="F-box_AtFBL13-like"/>
    <property type="match status" value="1"/>
</dbReference>
<dbReference type="InterPro" id="IPR055411">
    <property type="entry name" value="LRR_FXL15/At3g58940/PEG3-like"/>
</dbReference>
<dbReference type="Gene3D" id="3.80.10.10">
    <property type="entry name" value="Ribonuclease Inhibitor"/>
    <property type="match status" value="1"/>
</dbReference>
<evidence type="ECO:0000259" key="1">
    <source>
        <dbReference type="PROSITE" id="PS50181"/>
    </source>
</evidence>